<evidence type="ECO:0000256" key="6">
    <source>
        <dbReference type="ARBA" id="ARBA00034482"/>
    </source>
</evidence>
<gene>
    <name evidence="8" type="ORF">SAY86_023885</name>
</gene>
<evidence type="ECO:0000313" key="9">
    <source>
        <dbReference type="Proteomes" id="UP001346149"/>
    </source>
</evidence>
<dbReference type="EMBL" id="JAXQNO010000008">
    <property type="protein sequence ID" value="KAK4793450.1"/>
    <property type="molecule type" value="Genomic_DNA"/>
</dbReference>
<name>A0AAN7MBG0_TRANT</name>
<organism evidence="8 9">
    <name type="scientific">Trapa natans</name>
    <name type="common">Water chestnut</name>
    <dbReference type="NCBI Taxonomy" id="22666"/>
    <lineage>
        <taxon>Eukaryota</taxon>
        <taxon>Viridiplantae</taxon>
        <taxon>Streptophyta</taxon>
        <taxon>Embryophyta</taxon>
        <taxon>Tracheophyta</taxon>
        <taxon>Spermatophyta</taxon>
        <taxon>Magnoliopsida</taxon>
        <taxon>eudicotyledons</taxon>
        <taxon>Gunneridae</taxon>
        <taxon>Pentapetalae</taxon>
        <taxon>rosids</taxon>
        <taxon>malvids</taxon>
        <taxon>Myrtales</taxon>
        <taxon>Lythraceae</taxon>
        <taxon>Trapa</taxon>
    </lineage>
</organism>
<dbReference type="Proteomes" id="UP001346149">
    <property type="component" value="Unassembled WGS sequence"/>
</dbReference>
<evidence type="ECO:0000256" key="7">
    <source>
        <dbReference type="SAM" id="MobiDB-lite"/>
    </source>
</evidence>
<keyword evidence="4" id="KW-0963">Cytoplasm</keyword>
<feature type="region of interest" description="Disordered" evidence="7">
    <location>
        <begin position="351"/>
        <end position="372"/>
    </location>
</feature>
<dbReference type="AlphaFoldDB" id="A0AAN7MBG0"/>
<keyword evidence="5" id="KW-0472">Membrane</keyword>
<feature type="region of interest" description="Disordered" evidence="7">
    <location>
        <begin position="1"/>
        <end position="33"/>
    </location>
</feature>
<feature type="compositionally biased region" description="Low complexity" evidence="7">
    <location>
        <begin position="18"/>
        <end position="33"/>
    </location>
</feature>
<evidence type="ECO:0000256" key="3">
    <source>
        <dbReference type="ARBA" id="ARBA00022475"/>
    </source>
</evidence>
<evidence type="ECO:0000256" key="2">
    <source>
        <dbReference type="ARBA" id="ARBA00004514"/>
    </source>
</evidence>
<evidence type="ECO:0000256" key="5">
    <source>
        <dbReference type="ARBA" id="ARBA00023136"/>
    </source>
</evidence>
<comment type="caution">
    <text evidence="8">The sequence shown here is derived from an EMBL/GenBank/DDBJ whole genome shotgun (WGS) entry which is preliminary data.</text>
</comment>
<reference evidence="8 9" key="1">
    <citation type="journal article" date="2023" name="Hortic Res">
        <title>Pangenome of water caltrop reveals structural variations and asymmetric subgenome divergence after allopolyploidization.</title>
        <authorList>
            <person name="Zhang X."/>
            <person name="Chen Y."/>
            <person name="Wang L."/>
            <person name="Yuan Y."/>
            <person name="Fang M."/>
            <person name="Shi L."/>
            <person name="Lu R."/>
            <person name="Comes H.P."/>
            <person name="Ma Y."/>
            <person name="Chen Y."/>
            <person name="Huang G."/>
            <person name="Zhou Y."/>
            <person name="Zheng Z."/>
            <person name="Qiu Y."/>
        </authorList>
    </citation>
    <scope>NUCLEOTIDE SEQUENCE [LARGE SCALE GENOMIC DNA]</scope>
    <source>
        <strain evidence="8">F231</strain>
    </source>
</reference>
<dbReference type="PANTHER" id="PTHR31220">
    <property type="entry name" value="HYCCIN RELATED"/>
    <property type="match status" value="1"/>
</dbReference>
<evidence type="ECO:0008006" key="10">
    <source>
        <dbReference type="Google" id="ProtNLM"/>
    </source>
</evidence>
<comment type="similarity">
    <text evidence="6">Belongs to the Hyccin family.</text>
</comment>
<evidence type="ECO:0000256" key="1">
    <source>
        <dbReference type="ARBA" id="ARBA00004236"/>
    </source>
</evidence>
<dbReference type="InterPro" id="IPR018619">
    <property type="entry name" value="Hyccin"/>
</dbReference>
<dbReference type="GO" id="GO:0046854">
    <property type="term" value="P:phosphatidylinositol phosphate biosynthetic process"/>
    <property type="evidence" value="ECO:0007669"/>
    <property type="project" value="TreeGrafter"/>
</dbReference>
<dbReference type="GO" id="GO:0005886">
    <property type="term" value="C:plasma membrane"/>
    <property type="evidence" value="ECO:0007669"/>
    <property type="project" value="UniProtKB-SubCell"/>
</dbReference>
<accession>A0AAN7MBG0</accession>
<protein>
    <recommendedName>
        <fullName evidence="10">Hyccin</fullName>
    </recommendedName>
</protein>
<evidence type="ECO:0000313" key="8">
    <source>
        <dbReference type="EMBL" id="KAK4793450.1"/>
    </source>
</evidence>
<dbReference type="PANTHER" id="PTHR31220:SF10">
    <property type="entry name" value="HYCCIN"/>
    <property type="match status" value="1"/>
</dbReference>
<dbReference type="Pfam" id="PF09790">
    <property type="entry name" value="Hyccin"/>
    <property type="match status" value="1"/>
</dbReference>
<evidence type="ECO:0000256" key="4">
    <source>
        <dbReference type="ARBA" id="ARBA00022490"/>
    </source>
</evidence>
<comment type="subcellular location">
    <subcellularLocation>
        <location evidence="1">Cell membrane</location>
    </subcellularLocation>
    <subcellularLocation>
        <location evidence="2">Cytoplasm</location>
        <location evidence="2">Cytosol</location>
    </subcellularLocation>
</comment>
<dbReference type="GO" id="GO:0072659">
    <property type="term" value="P:protein localization to plasma membrane"/>
    <property type="evidence" value="ECO:0007669"/>
    <property type="project" value="TreeGrafter"/>
</dbReference>
<keyword evidence="9" id="KW-1185">Reference proteome</keyword>
<dbReference type="GO" id="GO:0005829">
    <property type="term" value="C:cytosol"/>
    <property type="evidence" value="ECO:0007669"/>
    <property type="project" value="UniProtKB-SubCell"/>
</dbReference>
<feature type="compositionally biased region" description="Polar residues" evidence="7">
    <location>
        <begin position="363"/>
        <end position="372"/>
    </location>
</feature>
<proteinExistence type="inferred from homology"/>
<keyword evidence="3" id="KW-1003">Cell membrane</keyword>
<sequence>MDSQSPTAAVAETATEFSTPSAPSPIRASSPVASAAAPAASSTSRSHLAIESLLAIISTIPPIVASSDDPATALLHDEEVATQISGLLRQPHSGSGDNPLCRWLYDTFQTTEPPLQLVVLRFLPTIAGIYLSRVAHDRCQAGFEAVLLALYSHETTARGGESVSVNLPELSHPSIYHESKDAGKSNATELHLAVISPSLEPYGTVRSTRRARIVGVALELYYSKISHMPIRSKLDFSEFCVVWSGLDGSVYSGYGADNSEVQAVQDPGPVNGEEDSRKEKLKVKTGRITLPWELLQPVLRILGHCLLGPVRNKELHAAACTACRSLHSRSLHDINPKAILATESLLSLSKMAAESENDPDPTELSQSNIIIL</sequence>